<dbReference type="Proteomes" id="UP000826550">
    <property type="component" value="Chromosome"/>
</dbReference>
<evidence type="ECO:0000313" key="2">
    <source>
        <dbReference type="EMBL" id="QYN53428.1"/>
    </source>
</evidence>
<keyword evidence="1" id="KW-0732">Signal</keyword>
<accession>A0ABX8WB48</accession>
<name>A0ABX8WB48_9LACO</name>
<dbReference type="RefSeq" id="WP_220220123.1">
    <property type="nucleotide sequence ID" value="NZ_CP048268.1"/>
</dbReference>
<evidence type="ECO:0000256" key="1">
    <source>
        <dbReference type="SAM" id="SignalP"/>
    </source>
</evidence>
<gene>
    <name evidence="2" type="ORF">GYM71_08375</name>
</gene>
<keyword evidence="3" id="KW-1185">Reference proteome</keyword>
<organism evidence="2 3">
    <name type="scientific">Lactobacillus panisapium</name>
    <dbReference type="NCBI Taxonomy" id="2012495"/>
    <lineage>
        <taxon>Bacteria</taxon>
        <taxon>Bacillati</taxon>
        <taxon>Bacillota</taxon>
        <taxon>Bacilli</taxon>
        <taxon>Lactobacillales</taxon>
        <taxon>Lactobacillaceae</taxon>
        <taxon>Lactobacillus</taxon>
    </lineage>
</organism>
<proteinExistence type="predicted"/>
<feature type="signal peptide" evidence="1">
    <location>
        <begin position="1"/>
        <end position="28"/>
    </location>
</feature>
<feature type="chain" id="PRO_5046445247" evidence="1">
    <location>
        <begin position="29"/>
        <end position="210"/>
    </location>
</feature>
<sequence>MKIGIKKVTKLAVLTALCGIANSTILPASDVAAATTVKAPYSTAKKWTAKLAKAGYVFELPNAVKGALYHQSGKPYRQKTLKKIVKNQILFKVKRVNKIHNSVSVDLVSKNGKYKGNTIYINGILNHNSKIKELQPLIKAELRVMDARGDQRPTAELLKQVEQIATGLTGKNKQIALTSIKQLKEFIKYGTMAETPDLLIGSWPNDDLDN</sequence>
<dbReference type="EMBL" id="CP048268">
    <property type="protein sequence ID" value="QYN53428.1"/>
    <property type="molecule type" value="Genomic_DNA"/>
</dbReference>
<protein>
    <submittedName>
        <fullName evidence="2">Uncharacterized protein</fullName>
    </submittedName>
</protein>
<evidence type="ECO:0000313" key="3">
    <source>
        <dbReference type="Proteomes" id="UP000826550"/>
    </source>
</evidence>
<reference evidence="2 3" key="1">
    <citation type="submission" date="2020-01" db="EMBL/GenBank/DDBJ databases">
        <title>Vast differences in strain-level diversity in the gut microbiota of two closely related honey bee species.</title>
        <authorList>
            <person name="Ellegaard K.M."/>
            <person name="Suenami S."/>
            <person name="Miyazaki R."/>
            <person name="Engel P."/>
        </authorList>
    </citation>
    <scope>NUCLEOTIDE SEQUENCE [LARGE SCALE GENOMIC DNA]</scope>
    <source>
        <strain evidence="2 3">ESL0416</strain>
    </source>
</reference>